<accession>A0A0W0VD87</accession>
<proteinExistence type="predicted"/>
<name>A0A0W0VD87_9GAMM</name>
<dbReference type="AlphaFoldDB" id="A0A0W0VD87"/>
<dbReference type="RefSeq" id="WP_156413831.1">
    <property type="nucleotide sequence ID" value="NZ_CAAAIC010000001.1"/>
</dbReference>
<dbReference type="PATRIC" id="fig|456.5.peg.2597"/>
<organism evidence="1 2">
    <name type="scientific">Legionella jordanis</name>
    <dbReference type="NCBI Taxonomy" id="456"/>
    <lineage>
        <taxon>Bacteria</taxon>
        <taxon>Pseudomonadati</taxon>
        <taxon>Pseudomonadota</taxon>
        <taxon>Gammaproteobacteria</taxon>
        <taxon>Legionellales</taxon>
        <taxon>Legionellaceae</taxon>
        <taxon>Legionella</taxon>
    </lineage>
</organism>
<comment type="caution">
    <text evidence="1">The sequence shown here is derived from an EMBL/GenBank/DDBJ whole genome shotgun (WGS) entry which is preliminary data.</text>
</comment>
<evidence type="ECO:0000313" key="1">
    <source>
        <dbReference type="EMBL" id="KTD18108.1"/>
    </source>
</evidence>
<protein>
    <submittedName>
        <fullName evidence="1">Uncharacterized protein</fullName>
    </submittedName>
</protein>
<sequence length="56" mass="6256">MIAFNVGRQGQARGEASNFSMLGLYSKEDSELVLVWRVDCQKKEGKAALLETQQSH</sequence>
<keyword evidence="2" id="KW-1185">Reference proteome</keyword>
<dbReference type="EMBL" id="LNYJ01000011">
    <property type="protein sequence ID" value="KTD18108.1"/>
    <property type="molecule type" value="Genomic_DNA"/>
</dbReference>
<reference evidence="1 2" key="1">
    <citation type="submission" date="2015-11" db="EMBL/GenBank/DDBJ databases">
        <title>Genomic analysis of 38 Legionella species identifies large and diverse effector repertoires.</title>
        <authorList>
            <person name="Burstein D."/>
            <person name="Amaro F."/>
            <person name="Zusman T."/>
            <person name="Lifshitz Z."/>
            <person name="Cohen O."/>
            <person name="Gilbert J.A."/>
            <person name="Pupko T."/>
            <person name="Shuman H.A."/>
            <person name="Segal G."/>
        </authorList>
    </citation>
    <scope>NUCLEOTIDE SEQUENCE [LARGE SCALE GENOMIC DNA]</scope>
    <source>
        <strain evidence="1 2">BL-540</strain>
    </source>
</reference>
<gene>
    <name evidence="1" type="ORF">Ljor_2414</name>
</gene>
<evidence type="ECO:0000313" key="2">
    <source>
        <dbReference type="Proteomes" id="UP000055035"/>
    </source>
</evidence>
<dbReference type="Proteomes" id="UP000055035">
    <property type="component" value="Unassembled WGS sequence"/>
</dbReference>